<dbReference type="AlphaFoldDB" id="A0A2S2Q6C6"/>
<evidence type="ECO:0000256" key="1">
    <source>
        <dbReference type="SAM" id="MobiDB-lite"/>
    </source>
</evidence>
<sequence>MNAARPRRLAGPTCRWRWIGTTGNRAAGVAGRHRLVGPDRVRGVGRGNGGGGVDGCDGCGRKDAAAVACVCVCARGRARALSSSRRRGGAVPIPPDVTDRRPDKRKIRKYGSAGVRGGKRKKKNRVTRFAPPCSVRRSLRAHRFADDE</sequence>
<protein>
    <submittedName>
        <fullName evidence="2">Uncharacterized protein</fullName>
    </submittedName>
</protein>
<dbReference type="EMBL" id="GGMS01004093">
    <property type="protein sequence ID" value="MBY73296.1"/>
    <property type="molecule type" value="Transcribed_RNA"/>
</dbReference>
<organism evidence="2">
    <name type="scientific">Sipha flava</name>
    <name type="common">yellow sugarcane aphid</name>
    <dbReference type="NCBI Taxonomy" id="143950"/>
    <lineage>
        <taxon>Eukaryota</taxon>
        <taxon>Metazoa</taxon>
        <taxon>Ecdysozoa</taxon>
        <taxon>Arthropoda</taxon>
        <taxon>Hexapoda</taxon>
        <taxon>Insecta</taxon>
        <taxon>Pterygota</taxon>
        <taxon>Neoptera</taxon>
        <taxon>Paraneoptera</taxon>
        <taxon>Hemiptera</taxon>
        <taxon>Sternorrhyncha</taxon>
        <taxon>Aphidomorpha</taxon>
        <taxon>Aphidoidea</taxon>
        <taxon>Aphididae</taxon>
        <taxon>Sipha</taxon>
    </lineage>
</organism>
<feature type="compositionally biased region" description="Basic residues" evidence="1">
    <location>
        <begin position="117"/>
        <end position="126"/>
    </location>
</feature>
<feature type="region of interest" description="Disordered" evidence="1">
    <location>
        <begin position="109"/>
        <end position="128"/>
    </location>
</feature>
<proteinExistence type="predicted"/>
<accession>A0A2S2Q6C6</accession>
<name>A0A2S2Q6C6_9HEMI</name>
<reference evidence="2" key="1">
    <citation type="submission" date="2018-04" db="EMBL/GenBank/DDBJ databases">
        <title>Transcriptome assembly of Sipha flava.</title>
        <authorList>
            <person name="Scully E.D."/>
            <person name="Geib S.M."/>
            <person name="Palmer N.A."/>
            <person name="Koch K."/>
            <person name="Bradshaw J."/>
            <person name="Heng-Moss T."/>
            <person name="Sarath G."/>
        </authorList>
    </citation>
    <scope>NUCLEOTIDE SEQUENCE</scope>
</reference>
<gene>
    <name evidence="2" type="ORF">g.52</name>
</gene>
<feature type="region of interest" description="Disordered" evidence="1">
    <location>
        <begin position="83"/>
        <end position="103"/>
    </location>
</feature>
<evidence type="ECO:0000313" key="2">
    <source>
        <dbReference type="EMBL" id="MBY73296.1"/>
    </source>
</evidence>